<dbReference type="SUPFAM" id="SSF57850">
    <property type="entry name" value="RING/U-box"/>
    <property type="match status" value="1"/>
</dbReference>
<evidence type="ECO:0000256" key="1">
    <source>
        <dbReference type="ARBA" id="ARBA00000900"/>
    </source>
</evidence>
<feature type="compositionally biased region" description="Polar residues" evidence="9">
    <location>
        <begin position="220"/>
        <end position="229"/>
    </location>
</feature>
<evidence type="ECO:0000256" key="7">
    <source>
        <dbReference type="ARBA" id="ARBA00022833"/>
    </source>
</evidence>
<dbReference type="PANTHER" id="PTHR15710:SF167">
    <property type="entry name" value="E3 UBIQUITIN-PROTEIN LIGASE RNF126-LIKE"/>
    <property type="match status" value="1"/>
</dbReference>
<dbReference type="OrthoDB" id="8062037at2759"/>
<feature type="region of interest" description="Disordered" evidence="9">
    <location>
        <begin position="204"/>
        <end position="252"/>
    </location>
</feature>
<comment type="catalytic activity">
    <reaction evidence="1">
        <text>S-ubiquitinyl-[E2 ubiquitin-conjugating enzyme]-L-cysteine + [acceptor protein]-L-lysine = [E2 ubiquitin-conjugating enzyme]-L-cysteine + N(6)-ubiquitinyl-[acceptor protein]-L-lysine.</text>
        <dbReference type="EC" id="2.3.2.27"/>
    </reaction>
</comment>
<evidence type="ECO:0000313" key="12">
    <source>
        <dbReference type="RefSeq" id="XP_027073904.1"/>
    </source>
</evidence>
<dbReference type="GeneID" id="113698319"/>
<dbReference type="PANTHER" id="PTHR15710">
    <property type="entry name" value="E3 UBIQUITIN-PROTEIN LIGASE PRAJA"/>
    <property type="match status" value="1"/>
</dbReference>
<evidence type="ECO:0000313" key="11">
    <source>
        <dbReference type="Proteomes" id="UP001652660"/>
    </source>
</evidence>
<keyword evidence="7" id="KW-0862">Zinc</keyword>
<dbReference type="GO" id="GO:0008270">
    <property type="term" value="F:zinc ion binding"/>
    <property type="evidence" value="ECO:0007669"/>
    <property type="project" value="UniProtKB-KW"/>
</dbReference>
<proteinExistence type="predicted"/>
<keyword evidence="4" id="KW-0479">Metal-binding</keyword>
<dbReference type="Gene3D" id="3.30.40.10">
    <property type="entry name" value="Zinc/RING finger domain, C3HC4 (zinc finger)"/>
    <property type="match status" value="1"/>
</dbReference>
<dbReference type="RefSeq" id="XP_027073904.1">
    <property type="nucleotide sequence ID" value="XM_027218103.2"/>
</dbReference>
<evidence type="ECO:0000256" key="5">
    <source>
        <dbReference type="ARBA" id="ARBA00022771"/>
    </source>
</evidence>
<reference evidence="12" key="2">
    <citation type="submission" date="2025-08" db="UniProtKB">
        <authorList>
            <consortium name="RefSeq"/>
        </authorList>
    </citation>
    <scope>IDENTIFICATION</scope>
    <source>
        <tissue evidence="12">Leaves</tissue>
    </source>
</reference>
<reference evidence="11" key="1">
    <citation type="journal article" date="2025" name="Foods">
        <title>Unveiling the Microbial Signatures of Arabica Coffee Cherries: Insights into Ripeness Specific Diversity, Functional Traits, and Implications for Quality and Safety.</title>
        <authorList>
            <consortium name="RefSeq"/>
            <person name="Tenea G.N."/>
            <person name="Cifuentes V."/>
            <person name="Reyes P."/>
            <person name="Cevallos-Vallejos M."/>
        </authorList>
    </citation>
    <scope>NUCLEOTIDE SEQUENCE [LARGE SCALE GENOMIC DNA]</scope>
</reference>
<keyword evidence="6" id="KW-0833">Ubl conjugation pathway</keyword>
<protein>
    <recommendedName>
        <fullName evidence="2">RING-type E3 ubiquitin transferase</fullName>
        <ecNumber evidence="2">2.3.2.27</ecNumber>
    </recommendedName>
</protein>
<dbReference type="Pfam" id="PF13639">
    <property type="entry name" value="zf-RING_2"/>
    <property type="match status" value="1"/>
</dbReference>
<dbReference type="Proteomes" id="UP001652660">
    <property type="component" value="Chromosome 7e"/>
</dbReference>
<dbReference type="PROSITE" id="PS50089">
    <property type="entry name" value="ZF_RING_2"/>
    <property type="match status" value="1"/>
</dbReference>
<dbReference type="InterPro" id="IPR001841">
    <property type="entry name" value="Znf_RING"/>
</dbReference>
<accession>A0A6P6T6J7</accession>
<feature type="compositionally biased region" description="Acidic residues" evidence="9">
    <location>
        <begin position="161"/>
        <end position="181"/>
    </location>
</feature>
<evidence type="ECO:0000259" key="10">
    <source>
        <dbReference type="PROSITE" id="PS50089"/>
    </source>
</evidence>
<dbReference type="EC" id="2.3.2.27" evidence="2"/>
<keyword evidence="5 8" id="KW-0863">Zinc-finger</keyword>
<dbReference type="FunFam" id="3.30.40.10:FF:000127">
    <property type="entry name" value="E3 ubiquitin-protein ligase RNF181"/>
    <property type="match status" value="1"/>
</dbReference>
<evidence type="ECO:0000256" key="6">
    <source>
        <dbReference type="ARBA" id="ARBA00022786"/>
    </source>
</evidence>
<evidence type="ECO:0000256" key="3">
    <source>
        <dbReference type="ARBA" id="ARBA00022679"/>
    </source>
</evidence>
<feature type="domain" description="RING-type" evidence="10">
    <location>
        <begin position="103"/>
        <end position="144"/>
    </location>
</feature>
<evidence type="ECO:0000256" key="2">
    <source>
        <dbReference type="ARBA" id="ARBA00012483"/>
    </source>
</evidence>
<dbReference type="GO" id="GO:0061630">
    <property type="term" value="F:ubiquitin protein ligase activity"/>
    <property type="evidence" value="ECO:0007669"/>
    <property type="project" value="UniProtKB-EC"/>
</dbReference>
<organism evidence="11 12">
    <name type="scientific">Coffea arabica</name>
    <name type="common">Arabian coffee</name>
    <dbReference type="NCBI Taxonomy" id="13443"/>
    <lineage>
        <taxon>Eukaryota</taxon>
        <taxon>Viridiplantae</taxon>
        <taxon>Streptophyta</taxon>
        <taxon>Embryophyta</taxon>
        <taxon>Tracheophyta</taxon>
        <taxon>Spermatophyta</taxon>
        <taxon>Magnoliopsida</taxon>
        <taxon>eudicotyledons</taxon>
        <taxon>Gunneridae</taxon>
        <taxon>Pentapetalae</taxon>
        <taxon>asterids</taxon>
        <taxon>lamiids</taxon>
        <taxon>Gentianales</taxon>
        <taxon>Rubiaceae</taxon>
        <taxon>Ixoroideae</taxon>
        <taxon>Gardenieae complex</taxon>
        <taxon>Bertiereae - Coffeeae clade</taxon>
        <taxon>Coffeeae</taxon>
        <taxon>Coffea</taxon>
    </lineage>
</organism>
<dbReference type="AlphaFoldDB" id="A0A6P6T6J7"/>
<gene>
    <name evidence="12" type="primary">LOC113698319</name>
</gene>
<feature type="compositionally biased region" description="Polar residues" evidence="9">
    <location>
        <begin position="239"/>
        <end position="252"/>
    </location>
</feature>
<name>A0A6P6T6J7_COFAR</name>
<dbReference type="InterPro" id="IPR013083">
    <property type="entry name" value="Znf_RING/FYVE/PHD"/>
</dbReference>
<evidence type="ECO:0000256" key="4">
    <source>
        <dbReference type="ARBA" id="ARBA00022723"/>
    </source>
</evidence>
<sequence length="252" mass="26910">MASTPTERVADQSSPPSLEELARRSARTILLPFIIGYSSSAAPSDRPREIAIIVNPRTGSLTVIEGSVDIESLLLGKEGRVPASKASIEAMPLVKVAEGGLDCAICLAELEVGEEAKQMPCKHHYHAGCIDKWLGIQGSCPVCRYRMPVEQDEKINNGEGGGDDSDGEAEDDGEEEEEQEEGGSGMNGRMPAFVFHIYFAPRRRSNQDSGGAIEADDDNSASTGDVDGSSTEDMEVDGRTSSPEMDIDQSTS</sequence>
<evidence type="ECO:0000256" key="9">
    <source>
        <dbReference type="SAM" id="MobiDB-lite"/>
    </source>
</evidence>
<dbReference type="SMART" id="SM00184">
    <property type="entry name" value="RING"/>
    <property type="match status" value="1"/>
</dbReference>
<keyword evidence="11" id="KW-1185">Reference proteome</keyword>
<dbReference type="GO" id="GO:0016567">
    <property type="term" value="P:protein ubiquitination"/>
    <property type="evidence" value="ECO:0007669"/>
    <property type="project" value="TreeGrafter"/>
</dbReference>
<feature type="region of interest" description="Disordered" evidence="9">
    <location>
        <begin position="153"/>
        <end position="190"/>
    </location>
</feature>
<evidence type="ECO:0000256" key="8">
    <source>
        <dbReference type="PROSITE-ProRule" id="PRU00175"/>
    </source>
</evidence>
<dbReference type="GO" id="GO:0005737">
    <property type="term" value="C:cytoplasm"/>
    <property type="evidence" value="ECO:0007669"/>
    <property type="project" value="TreeGrafter"/>
</dbReference>
<keyword evidence="3" id="KW-0808">Transferase</keyword>